<dbReference type="InterPro" id="IPR002792">
    <property type="entry name" value="TRAM_dom"/>
</dbReference>
<dbReference type="InterPro" id="IPR038135">
    <property type="entry name" value="Methylthiotransferase_N_sf"/>
</dbReference>
<evidence type="ECO:0000256" key="9">
    <source>
        <dbReference type="ARBA" id="ARBA00033765"/>
    </source>
</evidence>
<dbReference type="InterPro" id="IPR023404">
    <property type="entry name" value="rSAM_horseshoe"/>
</dbReference>
<dbReference type="GO" id="GO:0046872">
    <property type="term" value="F:metal ion binding"/>
    <property type="evidence" value="ECO:0007669"/>
    <property type="project" value="UniProtKB-KW"/>
</dbReference>
<dbReference type="SFLD" id="SFLDG01061">
    <property type="entry name" value="methylthiotransferase"/>
    <property type="match status" value="1"/>
</dbReference>
<dbReference type="PANTHER" id="PTHR43020:SF2">
    <property type="entry name" value="MITOCHONDRIAL TRNA METHYLTHIOTRANSFERASE CDK5RAP1"/>
    <property type="match status" value="1"/>
</dbReference>
<dbReference type="Gene3D" id="3.40.50.12160">
    <property type="entry name" value="Methylthiotransferase, N-terminal domain"/>
    <property type="match status" value="1"/>
</dbReference>
<dbReference type="PROSITE" id="PS51918">
    <property type="entry name" value="RADICAL_SAM"/>
    <property type="match status" value="1"/>
</dbReference>
<evidence type="ECO:0000256" key="7">
    <source>
        <dbReference type="ARBA" id="ARBA00023004"/>
    </source>
</evidence>
<dbReference type="GO" id="GO:0005829">
    <property type="term" value="C:cytosol"/>
    <property type="evidence" value="ECO:0007669"/>
    <property type="project" value="TreeGrafter"/>
</dbReference>
<dbReference type="SMART" id="SM00729">
    <property type="entry name" value="Elp3"/>
    <property type="match status" value="1"/>
</dbReference>
<dbReference type="PANTHER" id="PTHR43020">
    <property type="entry name" value="CDK5 REGULATORY SUBUNIT-ASSOCIATED PROTEIN 1"/>
    <property type="match status" value="1"/>
</dbReference>
<evidence type="ECO:0000313" key="16">
    <source>
        <dbReference type="EMBL" id="RKX67992.1"/>
    </source>
</evidence>
<feature type="domain" description="Radical SAM core" evidence="15">
    <location>
        <begin position="137"/>
        <end position="364"/>
    </location>
</feature>
<dbReference type="CDD" id="cd01335">
    <property type="entry name" value="Radical_SAM"/>
    <property type="match status" value="1"/>
</dbReference>
<name>A0A660SBL3_UNCT6</name>
<keyword evidence="7" id="KW-0408">Iron</keyword>
<dbReference type="Pfam" id="PF04055">
    <property type="entry name" value="Radical_SAM"/>
    <property type="match status" value="1"/>
</dbReference>
<dbReference type="InterPro" id="IPR006638">
    <property type="entry name" value="Elp3/MiaA/NifB-like_rSAM"/>
</dbReference>
<dbReference type="InterPro" id="IPR058240">
    <property type="entry name" value="rSAM_sf"/>
</dbReference>
<dbReference type="InterPro" id="IPR005839">
    <property type="entry name" value="Methylthiotransferase"/>
</dbReference>
<dbReference type="Gene3D" id="3.80.30.20">
    <property type="entry name" value="tm_1862 like domain"/>
    <property type="match status" value="1"/>
</dbReference>
<dbReference type="PROSITE" id="PS01278">
    <property type="entry name" value="MTTASE_RADICAL"/>
    <property type="match status" value="1"/>
</dbReference>
<dbReference type="FunFam" id="3.40.50.12160:FF:000003">
    <property type="entry name" value="CDK5 regulatory subunit-associated protein 1"/>
    <property type="match status" value="1"/>
</dbReference>
<comment type="cofactor">
    <cofactor evidence="1">
        <name>[4Fe-4S] cluster</name>
        <dbReference type="ChEBI" id="CHEBI:49883"/>
    </cofactor>
</comment>
<evidence type="ECO:0000256" key="5">
    <source>
        <dbReference type="ARBA" id="ARBA00022691"/>
    </source>
</evidence>
<evidence type="ECO:0000313" key="17">
    <source>
        <dbReference type="Proteomes" id="UP000282321"/>
    </source>
</evidence>
<dbReference type="GO" id="GO:0051539">
    <property type="term" value="F:4 iron, 4 sulfur cluster binding"/>
    <property type="evidence" value="ECO:0007669"/>
    <property type="project" value="UniProtKB-KW"/>
</dbReference>
<dbReference type="SUPFAM" id="SSF102114">
    <property type="entry name" value="Radical SAM enzymes"/>
    <property type="match status" value="1"/>
</dbReference>
<feature type="domain" description="MTTase N-terminal" evidence="14">
    <location>
        <begin position="5"/>
        <end position="120"/>
    </location>
</feature>
<dbReference type="PROSITE" id="PS51449">
    <property type="entry name" value="MTTASE_N"/>
    <property type="match status" value="1"/>
</dbReference>
<reference evidence="16 17" key="1">
    <citation type="submission" date="2018-06" db="EMBL/GenBank/DDBJ databases">
        <title>Extensive metabolic versatility and redundancy in microbially diverse, dynamic hydrothermal sediments.</title>
        <authorList>
            <person name="Dombrowski N."/>
            <person name="Teske A."/>
            <person name="Baker B.J."/>
        </authorList>
    </citation>
    <scope>NUCLEOTIDE SEQUENCE [LARGE SCALE GENOMIC DNA]</scope>
    <source>
        <strain evidence="16">B35_G9</strain>
    </source>
</reference>
<evidence type="ECO:0000256" key="4">
    <source>
        <dbReference type="ARBA" id="ARBA00022679"/>
    </source>
</evidence>
<sequence>MEKSPKYYIITYGCQMNMYDSDLIGSVLENNGYVQAQNEEEADLIIVNTCSVREHAEKRAIGRIENLMKYKKLHNTKIGVAGCMVEAHRSDIKKIIPDVDFVIRPNQYDRVYEIVSNNIYDLTDYDTATYEGLYNKHIHNGTNFVPIMRGCNNFCTYCIVPYTRGREKSRSADDIIKEINLIYEKGGLDITLLGQNVNSYNYKDLDFPALLNRIVKETDIPRIRFLTSHPKDLSDKLIDTIFSTKRICKSLHLPVQSGSNKILTKMNRGYKIEEYKEIINRIRNVDKEFVITTDIIVGFPGETEGDYNMTLELVNDIRYDFAYMFKYSPRTGTPAAKFKEQIPEEIKLYRLNRLIDIQNRISYDKNREMIGKTYEVFFEGTSKRNPKELYGRTDGNKIVVYNGEYSRTAKVVIKSIRGHTPFGLKI</sequence>
<proteinExistence type="predicted"/>
<evidence type="ECO:0000256" key="8">
    <source>
        <dbReference type="ARBA" id="ARBA00023014"/>
    </source>
</evidence>
<protein>
    <recommendedName>
        <fullName evidence="10">tRNA-2-methylthio-N(6)-dimethylallyladenosine synthase</fullName>
        <ecNumber evidence="9">2.8.4.3</ecNumber>
    </recommendedName>
    <alternativeName>
        <fullName evidence="12">(Dimethylallyl)adenosine tRNA methylthiotransferase MiaB</fullName>
    </alternativeName>
    <alternativeName>
        <fullName evidence="11">tRNA-i(6)A37 methylthiotransferase</fullName>
    </alternativeName>
</protein>
<evidence type="ECO:0000256" key="11">
    <source>
        <dbReference type="ARBA" id="ARBA00080698"/>
    </source>
</evidence>
<dbReference type="GO" id="GO:0035597">
    <property type="term" value="F:tRNA-2-methylthio-N(6)-dimethylallyladenosine(37) synthase activity"/>
    <property type="evidence" value="ECO:0007669"/>
    <property type="project" value="UniProtKB-EC"/>
</dbReference>
<evidence type="ECO:0000259" key="14">
    <source>
        <dbReference type="PROSITE" id="PS51449"/>
    </source>
</evidence>
<evidence type="ECO:0000256" key="10">
    <source>
        <dbReference type="ARBA" id="ARBA00068570"/>
    </source>
</evidence>
<evidence type="ECO:0000256" key="1">
    <source>
        <dbReference type="ARBA" id="ARBA00001966"/>
    </source>
</evidence>
<dbReference type="InterPro" id="IPR006463">
    <property type="entry name" value="MiaB_methiolase"/>
</dbReference>
<accession>A0A660SBL3</accession>
<dbReference type="PROSITE" id="PS50926">
    <property type="entry name" value="TRAM"/>
    <property type="match status" value="1"/>
</dbReference>
<dbReference type="EMBL" id="QNBC01000005">
    <property type="protein sequence ID" value="RKX67992.1"/>
    <property type="molecule type" value="Genomic_DNA"/>
</dbReference>
<dbReference type="AlphaFoldDB" id="A0A660SBL3"/>
<keyword evidence="4 16" id="KW-0808">Transferase</keyword>
<evidence type="ECO:0000256" key="6">
    <source>
        <dbReference type="ARBA" id="ARBA00022723"/>
    </source>
</evidence>
<evidence type="ECO:0000256" key="2">
    <source>
        <dbReference type="ARBA" id="ARBA00003234"/>
    </source>
</evidence>
<dbReference type="SFLD" id="SFLDS00029">
    <property type="entry name" value="Radical_SAM"/>
    <property type="match status" value="1"/>
</dbReference>
<keyword evidence="3" id="KW-0004">4Fe-4S</keyword>
<dbReference type="NCBIfam" id="TIGR00089">
    <property type="entry name" value="MiaB/RimO family radical SAM methylthiotransferase"/>
    <property type="match status" value="1"/>
</dbReference>
<dbReference type="Pfam" id="PF01938">
    <property type="entry name" value="TRAM"/>
    <property type="match status" value="1"/>
</dbReference>
<comment type="caution">
    <text evidence="16">The sequence shown here is derived from an EMBL/GenBank/DDBJ whole genome shotgun (WGS) entry which is preliminary data.</text>
</comment>
<dbReference type="Proteomes" id="UP000282321">
    <property type="component" value="Unassembled WGS sequence"/>
</dbReference>
<keyword evidence="5" id="KW-0949">S-adenosyl-L-methionine</keyword>
<dbReference type="InterPro" id="IPR013848">
    <property type="entry name" value="Methylthiotransferase_N"/>
</dbReference>
<dbReference type="Pfam" id="PF00919">
    <property type="entry name" value="UPF0004"/>
    <property type="match status" value="1"/>
</dbReference>
<evidence type="ECO:0000259" key="13">
    <source>
        <dbReference type="PROSITE" id="PS50926"/>
    </source>
</evidence>
<feature type="domain" description="TRAM" evidence="13">
    <location>
        <begin position="367"/>
        <end position="426"/>
    </location>
</feature>
<evidence type="ECO:0000256" key="3">
    <source>
        <dbReference type="ARBA" id="ARBA00022485"/>
    </source>
</evidence>
<keyword evidence="8" id="KW-0411">Iron-sulfur</keyword>
<dbReference type="SFLD" id="SFLDF00273">
    <property type="entry name" value="(dimethylallyl)adenosine_tRNA"/>
    <property type="match status" value="1"/>
</dbReference>
<dbReference type="EC" id="2.8.4.3" evidence="9"/>
<keyword evidence="6" id="KW-0479">Metal-binding</keyword>
<evidence type="ECO:0000256" key="12">
    <source>
        <dbReference type="ARBA" id="ARBA00081141"/>
    </source>
</evidence>
<dbReference type="SFLD" id="SFLDG01082">
    <property type="entry name" value="B12-binding_domain_containing"/>
    <property type="match status" value="1"/>
</dbReference>
<evidence type="ECO:0000259" key="15">
    <source>
        <dbReference type="PROSITE" id="PS51918"/>
    </source>
</evidence>
<dbReference type="InterPro" id="IPR007197">
    <property type="entry name" value="rSAM"/>
</dbReference>
<dbReference type="NCBIfam" id="TIGR01574">
    <property type="entry name" value="miaB-methiolase"/>
    <property type="match status" value="1"/>
</dbReference>
<organism evidence="16 17">
    <name type="scientific">candidate division TA06 bacterium</name>
    <dbReference type="NCBI Taxonomy" id="2250710"/>
    <lineage>
        <taxon>Bacteria</taxon>
        <taxon>Bacteria division TA06</taxon>
    </lineage>
</organism>
<dbReference type="FunFam" id="3.80.30.20:FF:000001">
    <property type="entry name" value="tRNA-2-methylthio-N(6)-dimethylallyladenosine synthase 2"/>
    <property type="match status" value="1"/>
</dbReference>
<dbReference type="InterPro" id="IPR020612">
    <property type="entry name" value="Methylthiotransferase_CS"/>
</dbReference>
<gene>
    <name evidence="16" type="primary">miaB</name>
    <name evidence="16" type="ORF">DRP44_00860</name>
</gene>
<comment type="function">
    <text evidence="2">Catalyzes the methylthiolation of N6-(dimethylallyl)adenosine (i(6)A), leading to the formation of 2-methylthio-N6-(dimethylallyl)adenosine (ms(2)i(6)A) at position 37 in tRNAs that read codons beginning with uridine.</text>
</comment>